<keyword evidence="13 16" id="KW-0173">Coenzyme A biosynthesis</keyword>
<dbReference type="HAMAP" id="MF_01274">
    <property type="entry name" value="Pantothen_kinase_3"/>
    <property type="match status" value="1"/>
</dbReference>
<proteinExistence type="inferred from homology"/>
<keyword evidence="10 16" id="KW-0418">Kinase</keyword>
<reference evidence="18" key="2">
    <citation type="journal article" date="2020" name="Plant Dis.">
        <title>A Grain Rot of Rice in Iran Caused by a Xanthomonas Strain Closely Related to X. sacchari.</title>
        <authorList>
            <person name="Mirghasempour S.A."/>
            <person name="Huang S."/>
            <person name="Studholme D.J."/>
            <person name="Brady C.L."/>
        </authorList>
    </citation>
    <scope>NUCLEOTIDE SEQUENCE</scope>
    <source>
        <strain evidence="18">SAM114</strain>
    </source>
</reference>
<organism evidence="17 20">
    <name type="scientific">Xanthomonas sontii</name>
    <dbReference type="NCBI Taxonomy" id="2650745"/>
    <lineage>
        <taxon>Bacteria</taxon>
        <taxon>Pseudomonadati</taxon>
        <taxon>Pseudomonadota</taxon>
        <taxon>Gammaproteobacteria</taxon>
        <taxon>Lysobacterales</taxon>
        <taxon>Lysobacteraceae</taxon>
        <taxon>Xanthomonas</taxon>
    </lineage>
</organism>
<comment type="subunit">
    <text evidence="5 16">Homodimer.</text>
</comment>
<evidence type="ECO:0000256" key="15">
    <source>
        <dbReference type="ARBA" id="ARBA00040883"/>
    </source>
</evidence>
<comment type="catalytic activity">
    <reaction evidence="1 16">
        <text>(R)-pantothenate + ATP = (R)-4'-phosphopantothenate + ADP + H(+)</text>
        <dbReference type="Rhea" id="RHEA:16373"/>
        <dbReference type="ChEBI" id="CHEBI:10986"/>
        <dbReference type="ChEBI" id="CHEBI:15378"/>
        <dbReference type="ChEBI" id="CHEBI:29032"/>
        <dbReference type="ChEBI" id="CHEBI:30616"/>
        <dbReference type="ChEBI" id="CHEBI:456216"/>
        <dbReference type="EC" id="2.7.1.33"/>
    </reaction>
</comment>
<keyword evidence="7 16" id="KW-0963">Cytoplasm</keyword>
<dbReference type="PANTHER" id="PTHR34265">
    <property type="entry name" value="TYPE III PANTOTHENATE KINASE"/>
    <property type="match status" value="1"/>
</dbReference>
<comment type="pathway">
    <text evidence="4 16">Cofactor biosynthesis; coenzyme A biosynthesis; CoA from (R)-pantothenate: step 1/5.</text>
</comment>
<comment type="function">
    <text evidence="16">Catalyzes the phosphorylation of pantothenate (Pan), the first step in CoA biosynthesis.</text>
</comment>
<dbReference type="EMBL" id="WJPN01000028">
    <property type="protein sequence ID" value="MRH02688.1"/>
    <property type="molecule type" value="Genomic_DNA"/>
</dbReference>
<evidence type="ECO:0000313" key="20">
    <source>
        <dbReference type="Proteomes" id="UP000439314"/>
    </source>
</evidence>
<name>A0A6N7QGC0_9XANT</name>
<accession>A0A6N7QGC0</accession>
<reference evidence="19 20" key="1">
    <citation type="submission" date="2019-11" db="EMBL/GenBank/DDBJ databases">
        <title>First report of rice panicle blight caused by Xanthomonas sp. in Iran.</title>
        <authorList>
            <person name="Mirghasempour S.A."/>
            <person name="Huang S."/>
            <person name="Brady C.L."/>
            <person name="Studholme D.J."/>
        </authorList>
    </citation>
    <scope>NUCLEOTIDE SEQUENCE [LARGE SCALE GENOMIC DNA]</scope>
    <source>
        <strain evidence="17 20">ASD011</strain>
        <strain evidence="19">SAM114</strain>
    </source>
</reference>
<dbReference type="AlphaFoldDB" id="A0A6N7QGC0"/>
<evidence type="ECO:0000256" key="1">
    <source>
        <dbReference type="ARBA" id="ARBA00001206"/>
    </source>
</evidence>
<dbReference type="Gene3D" id="3.30.420.40">
    <property type="match status" value="2"/>
</dbReference>
<dbReference type="NCBIfam" id="NF009864">
    <property type="entry name" value="PRK13327.1"/>
    <property type="match status" value="1"/>
</dbReference>
<feature type="binding site" evidence="16">
    <location>
        <begin position="7"/>
        <end position="14"/>
    </location>
    <ligand>
        <name>ATP</name>
        <dbReference type="ChEBI" id="CHEBI:30616"/>
    </ligand>
</feature>
<evidence type="ECO:0000256" key="9">
    <source>
        <dbReference type="ARBA" id="ARBA00022741"/>
    </source>
</evidence>
<keyword evidence="8 16" id="KW-0808">Transferase</keyword>
<evidence type="ECO:0000256" key="5">
    <source>
        <dbReference type="ARBA" id="ARBA00011738"/>
    </source>
</evidence>
<evidence type="ECO:0000256" key="8">
    <source>
        <dbReference type="ARBA" id="ARBA00022679"/>
    </source>
</evidence>
<dbReference type="GO" id="GO:0004594">
    <property type="term" value="F:pantothenate kinase activity"/>
    <property type="evidence" value="ECO:0007669"/>
    <property type="project" value="UniProtKB-UniRule"/>
</dbReference>
<dbReference type="Proteomes" id="UP000437931">
    <property type="component" value="Unassembled WGS sequence"/>
</dbReference>
<evidence type="ECO:0000313" key="19">
    <source>
        <dbReference type="Proteomes" id="UP000437931"/>
    </source>
</evidence>
<feature type="binding site" evidence="16">
    <location>
        <begin position="98"/>
        <end position="101"/>
    </location>
    <ligand>
        <name>substrate</name>
    </ligand>
</feature>
<dbReference type="NCBIfam" id="TIGR00671">
    <property type="entry name" value="baf"/>
    <property type="match status" value="1"/>
</dbReference>
<keyword evidence="11 16" id="KW-0067">ATP-binding</keyword>
<dbReference type="EC" id="2.7.1.33" evidence="6 16"/>
<comment type="similarity">
    <text evidence="14 16">Belongs to the type III pantothenate kinase family.</text>
</comment>
<evidence type="ECO:0000256" key="14">
    <source>
        <dbReference type="ARBA" id="ARBA00038036"/>
    </source>
</evidence>
<dbReference type="RefSeq" id="WP_153753527.1">
    <property type="nucleotide sequence ID" value="NZ_WJPM01000028.1"/>
</dbReference>
<sequence length="253" mass="25667">MSDWLFDLGNSRFKFAALEHGQVGAVQAWPHGAEAMDAAAVAALPQGGTAYVASVAAPALTATVLEALRSRFAQVQVVRTEAACVGVRIAYARPQAFGVDRFLALLAAHGGGDVLVVGVGTALTVDLLDRDGLHHGGRIAPSPTVMRQALQQKAAQLPAEGGDYHEFAADTADALASGCDGAAVALIERSLQQGEALLGRRPRLLLHGGGVPPLLHALPPAEQRPALVLDGLALWAQAHAVAGAGAGAGAGAA</sequence>
<evidence type="ECO:0000256" key="3">
    <source>
        <dbReference type="ARBA" id="ARBA00004496"/>
    </source>
</evidence>
<comment type="caution">
    <text evidence="16">Lacks conserved residue(s) required for the propagation of feature annotation.</text>
</comment>
<dbReference type="InterPro" id="IPR004619">
    <property type="entry name" value="Type_III_PanK"/>
</dbReference>
<evidence type="ECO:0000256" key="13">
    <source>
        <dbReference type="ARBA" id="ARBA00022993"/>
    </source>
</evidence>
<dbReference type="Pfam" id="PF03309">
    <property type="entry name" value="Pan_kinase"/>
    <property type="match status" value="1"/>
</dbReference>
<feature type="binding site" evidence="16">
    <location>
        <position position="121"/>
    </location>
    <ligand>
        <name>ATP</name>
        <dbReference type="ChEBI" id="CHEBI:30616"/>
    </ligand>
</feature>
<evidence type="ECO:0000256" key="16">
    <source>
        <dbReference type="HAMAP-Rule" id="MF_01274"/>
    </source>
</evidence>
<dbReference type="EMBL" id="WJPM01000028">
    <property type="protein sequence ID" value="MRH77019.1"/>
    <property type="molecule type" value="Genomic_DNA"/>
</dbReference>
<comment type="cofactor">
    <cofactor evidence="2">
        <name>K(+)</name>
        <dbReference type="ChEBI" id="CHEBI:29103"/>
    </cofactor>
</comment>
<gene>
    <name evidence="16" type="primary">coaX</name>
    <name evidence="17" type="ORF">GIY21_20510</name>
    <name evidence="18" type="ORF">GIY22_20520</name>
</gene>
<feature type="active site" description="Proton acceptor" evidence="16">
    <location>
        <position position="100"/>
    </location>
</feature>
<comment type="cofactor">
    <cofactor evidence="16">
        <name>NH4(+)</name>
        <dbReference type="ChEBI" id="CHEBI:28938"/>
    </cofactor>
    <cofactor evidence="16">
        <name>K(+)</name>
        <dbReference type="ChEBI" id="CHEBI:29103"/>
    </cofactor>
    <text evidence="16">A monovalent cation. Ammonium or potassium.</text>
</comment>
<keyword evidence="12 16" id="KW-0630">Potassium</keyword>
<evidence type="ECO:0000256" key="6">
    <source>
        <dbReference type="ARBA" id="ARBA00012102"/>
    </source>
</evidence>
<comment type="subcellular location">
    <subcellularLocation>
        <location evidence="3 16">Cytoplasm</location>
    </subcellularLocation>
</comment>
<comment type="caution">
    <text evidence="17">The sequence shown here is derived from an EMBL/GenBank/DDBJ whole genome shotgun (WGS) entry which is preliminary data.</text>
</comment>
<dbReference type="UniPathway" id="UPA00241">
    <property type="reaction ID" value="UER00352"/>
</dbReference>
<dbReference type="GO" id="GO:0015937">
    <property type="term" value="P:coenzyme A biosynthetic process"/>
    <property type="evidence" value="ECO:0007669"/>
    <property type="project" value="UniProtKB-UniRule"/>
</dbReference>
<dbReference type="Proteomes" id="UP000439314">
    <property type="component" value="Unassembled WGS sequence"/>
</dbReference>
<evidence type="ECO:0000256" key="10">
    <source>
        <dbReference type="ARBA" id="ARBA00022777"/>
    </source>
</evidence>
<dbReference type="GO" id="GO:0005524">
    <property type="term" value="F:ATP binding"/>
    <property type="evidence" value="ECO:0007669"/>
    <property type="project" value="UniProtKB-UniRule"/>
</dbReference>
<feature type="binding site" evidence="16">
    <location>
        <position position="91"/>
    </location>
    <ligand>
        <name>substrate</name>
    </ligand>
</feature>
<dbReference type="InterPro" id="IPR043129">
    <property type="entry name" value="ATPase_NBD"/>
</dbReference>
<keyword evidence="19" id="KW-1185">Reference proteome</keyword>
<dbReference type="PANTHER" id="PTHR34265:SF1">
    <property type="entry name" value="TYPE III PANTOTHENATE KINASE"/>
    <property type="match status" value="1"/>
</dbReference>
<evidence type="ECO:0000313" key="18">
    <source>
        <dbReference type="EMBL" id="MRH77019.1"/>
    </source>
</evidence>
<evidence type="ECO:0000313" key="17">
    <source>
        <dbReference type="EMBL" id="MRH02688.1"/>
    </source>
</evidence>
<evidence type="ECO:0000256" key="12">
    <source>
        <dbReference type="ARBA" id="ARBA00022958"/>
    </source>
</evidence>
<evidence type="ECO:0000256" key="4">
    <source>
        <dbReference type="ARBA" id="ARBA00005225"/>
    </source>
</evidence>
<keyword evidence="9 16" id="KW-0547">Nucleotide-binding</keyword>
<evidence type="ECO:0000256" key="2">
    <source>
        <dbReference type="ARBA" id="ARBA00001958"/>
    </source>
</evidence>
<feature type="binding site" evidence="16">
    <location>
        <position position="171"/>
    </location>
    <ligand>
        <name>substrate</name>
    </ligand>
</feature>
<evidence type="ECO:0000256" key="7">
    <source>
        <dbReference type="ARBA" id="ARBA00022490"/>
    </source>
</evidence>
<evidence type="ECO:0000256" key="11">
    <source>
        <dbReference type="ARBA" id="ARBA00022840"/>
    </source>
</evidence>
<protein>
    <recommendedName>
        <fullName evidence="15 16">Type III pantothenate kinase</fullName>
        <ecNumber evidence="6 16">2.7.1.33</ecNumber>
    </recommendedName>
    <alternativeName>
        <fullName evidence="16">PanK-III</fullName>
    </alternativeName>
    <alternativeName>
        <fullName evidence="16">Pantothenic acid kinase</fullName>
    </alternativeName>
</protein>
<dbReference type="GO" id="GO:0005737">
    <property type="term" value="C:cytoplasm"/>
    <property type="evidence" value="ECO:0007669"/>
    <property type="project" value="UniProtKB-SubCell"/>
</dbReference>
<dbReference type="SUPFAM" id="SSF53067">
    <property type="entry name" value="Actin-like ATPase domain"/>
    <property type="match status" value="2"/>
</dbReference>